<comment type="caution">
    <text evidence="1">The sequence shown here is derived from an EMBL/GenBank/DDBJ whole genome shotgun (WGS) entry which is preliminary data.</text>
</comment>
<keyword evidence="2" id="KW-1185">Reference proteome</keyword>
<gene>
    <name evidence="1" type="ORF">RRG08_008028</name>
</gene>
<protein>
    <submittedName>
        <fullName evidence="1">Uncharacterized protein</fullName>
    </submittedName>
</protein>
<organism evidence="1 2">
    <name type="scientific">Elysia crispata</name>
    <name type="common">lettuce slug</name>
    <dbReference type="NCBI Taxonomy" id="231223"/>
    <lineage>
        <taxon>Eukaryota</taxon>
        <taxon>Metazoa</taxon>
        <taxon>Spiralia</taxon>
        <taxon>Lophotrochozoa</taxon>
        <taxon>Mollusca</taxon>
        <taxon>Gastropoda</taxon>
        <taxon>Heterobranchia</taxon>
        <taxon>Euthyneura</taxon>
        <taxon>Panpulmonata</taxon>
        <taxon>Sacoglossa</taxon>
        <taxon>Placobranchoidea</taxon>
        <taxon>Plakobranchidae</taxon>
        <taxon>Elysia</taxon>
    </lineage>
</organism>
<sequence length="106" mass="12211">MDVRNDQSQGKIIIDVSKSEAKFVLAAIRANFSSFGIARKPIWTHVRSSHRLMYRNNRKRQRVWTRKESSRDSSDFIRSNALKSIGRLAARGISSDEYRLTTSVQP</sequence>
<accession>A0AAE1AH64</accession>
<name>A0AAE1AH64_9GAST</name>
<dbReference type="EMBL" id="JAWDGP010001825">
    <property type="protein sequence ID" value="KAK3787894.1"/>
    <property type="molecule type" value="Genomic_DNA"/>
</dbReference>
<reference evidence="1" key="1">
    <citation type="journal article" date="2023" name="G3 (Bethesda)">
        <title>A reference genome for the long-term kleptoplast-retaining sea slug Elysia crispata morphotype clarki.</title>
        <authorList>
            <person name="Eastman K.E."/>
            <person name="Pendleton A.L."/>
            <person name="Shaikh M.A."/>
            <person name="Suttiyut T."/>
            <person name="Ogas R."/>
            <person name="Tomko P."/>
            <person name="Gavelis G."/>
            <person name="Widhalm J.R."/>
            <person name="Wisecaver J.H."/>
        </authorList>
    </citation>
    <scope>NUCLEOTIDE SEQUENCE</scope>
    <source>
        <strain evidence="1">ECLA1</strain>
    </source>
</reference>
<evidence type="ECO:0000313" key="2">
    <source>
        <dbReference type="Proteomes" id="UP001283361"/>
    </source>
</evidence>
<dbReference type="Proteomes" id="UP001283361">
    <property type="component" value="Unassembled WGS sequence"/>
</dbReference>
<proteinExistence type="predicted"/>
<evidence type="ECO:0000313" key="1">
    <source>
        <dbReference type="EMBL" id="KAK3787894.1"/>
    </source>
</evidence>
<dbReference type="AlphaFoldDB" id="A0AAE1AH64"/>